<organism evidence="1 2">
    <name type="scientific">Xenorhabdus bovienii (strain SS-2004)</name>
    <name type="common">Xenorhabdus nematophila subsp. bovienii</name>
    <dbReference type="NCBI Taxonomy" id="406818"/>
    <lineage>
        <taxon>Bacteria</taxon>
        <taxon>Pseudomonadati</taxon>
        <taxon>Pseudomonadota</taxon>
        <taxon>Gammaproteobacteria</taxon>
        <taxon>Enterobacterales</taxon>
        <taxon>Morganellaceae</taxon>
        <taxon>Xenorhabdus</taxon>
    </lineage>
</organism>
<dbReference type="Proteomes" id="UP000002045">
    <property type="component" value="Chromosome"/>
</dbReference>
<dbReference type="EMBL" id="FN667741">
    <property type="protein sequence ID" value="CBJ80800.1"/>
    <property type="molecule type" value="Genomic_DNA"/>
</dbReference>
<name>D3V0W8_XENBS</name>
<dbReference type="AlphaFoldDB" id="D3V0W8"/>
<protein>
    <submittedName>
        <fullName evidence="1">Uncharacterized protein</fullName>
    </submittedName>
</protein>
<dbReference type="KEGG" id="xbo:XBJ1_1674"/>
<sequence>MTFETLTTTAHLGAISYQTGINNFSINGCAKWAMHIVS</sequence>
<accession>D3V0W8</accession>
<reference evidence="1" key="1">
    <citation type="journal article" date="2011" name="PLoS ONE">
        <title>The entomopathogenic bacterial endosymbionts xenorhabdus and photorhabdus: convergent lifestyles from divergent genomes.</title>
        <authorList>
            <person name="Chaston J.M."/>
            <person name="Suen G."/>
            <person name="Tucker S.L."/>
            <person name="Andersen A.W."/>
            <person name="Bhasin A."/>
            <person name="Bode E."/>
            <person name="Bode H.B."/>
            <person name="Brachmann A.O."/>
            <person name="Cowles C.E."/>
            <person name="Cowles K.N."/>
            <person name="Darby C."/>
            <person name="de Leon L."/>
            <person name="Drace K."/>
            <person name="Du Z."/>
            <person name="Givaudan A."/>
            <person name="Herbert Tran E.E."/>
            <person name="Jewell K.A."/>
            <person name="Knack J.J."/>
            <person name="Krasomil-Osterfeld K.C."/>
            <person name="Kukor R."/>
            <person name="Lanois A."/>
            <person name="Latreille P."/>
            <person name="Leimgruber N.K."/>
            <person name="Lipke C.M."/>
            <person name="Liu R."/>
            <person name="Lu X."/>
            <person name="Martens E.C."/>
            <person name="Marri P.R."/>
            <person name="Medigue C."/>
            <person name="Menard M.L."/>
            <person name="Miller N.M."/>
            <person name="Morales-Soto N."/>
            <person name="Norton S."/>
            <person name="Ogier J.C."/>
            <person name="Orchard S.S."/>
            <person name="Park D."/>
            <person name="Park Y."/>
            <person name="Qurollo B.A."/>
            <person name="Sugar D.R."/>
            <person name="Richards G.R."/>
            <person name="Rouy Z."/>
            <person name="Slominski B."/>
            <person name="Slominski K."/>
            <person name="Snyder H."/>
            <person name="Tjaden B.C."/>
            <person name="van der Hoeven R."/>
            <person name="Welch R.D."/>
            <person name="Wheeler C."/>
            <person name="Xiang B."/>
            <person name="Barbazuk B."/>
            <person name="Gaudriault S."/>
            <person name="Goodner B."/>
            <person name="Slater S.C."/>
            <person name="Forst S."/>
            <person name="Goldman B.S."/>
            <person name="Goodrich-Blair H."/>
        </authorList>
    </citation>
    <scope>NUCLEOTIDE SEQUENCE [LARGE SCALE GENOMIC DNA]</scope>
    <source>
        <strain evidence="1">SS-2004</strain>
    </source>
</reference>
<proteinExistence type="predicted"/>
<dbReference type="HOGENOM" id="CLU_3334941_0_0_6"/>
<evidence type="ECO:0000313" key="2">
    <source>
        <dbReference type="Proteomes" id="UP000002045"/>
    </source>
</evidence>
<gene>
    <name evidence="1" type="ordered locus">XBJ1_1674</name>
</gene>
<evidence type="ECO:0000313" key="1">
    <source>
        <dbReference type="EMBL" id="CBJ80800.1"/>
    </source>
</evidence>